<comment type="caution">
    <text evidence="8">The sequence shown here is derived from an EMBL/GenBank/DDBJ whole genome shotgun (WGS) entry which is preliminary data.</text>
</comment>
<dbReference type="GO" id="GO:0006508">
    <property type="term" value="P:proteolysis"/>
    <property type="evidence" value="ECO:0007669"/>
    <property type="project" value="UniProtKB-KW"/>
</dbReference>
<feature type="compositionally biased region" description="Acidic residues" evidence="6">
    <location>
        <begin position="14"/>
        <end position="24"/>
    </location>
</feature>
<dbReference type="Pfam" id="PF00082">
    <property type="entry name" value="Peptidase_S8"/>
    <property type="match status" value="1"/>
</dbReference>
<evidence type="ECO:0000313" key="8">
    <source>
        <dbReference type="EMBL" id="TDZ31127.1"/>
    </source>
</evidence>
<keyword evidence="2 8" id="KW-0645">Protease</keyword>
<name>A0A4R8PYT6_9PEZI</name>
<dbReference type="Gene3D" id="1.25.40.20">
    <property type="entry name" value="Ankyrin repeat-containing domain"/>
    <property type="match status" value="1"/>
</dbReference>
<dbReference type="InterPro" id="IPR000209">
    <property type="entry name" value="Peptidase_S8/S53_dom"/>
</dbReference>
<evidence type="ECO:0000256" key="4">
    <source>
        <dbReference type="ARBA" id="ARBA00022825"/>
    </source>
</evidence>
<dbReference type="GO" id="GO:0004252">
    <property type="term" value="F:serine-type endopeptidase activity"/>
    <property type="evidence" value="ECO:0007669"/>
    <property type="project" value="InterPro"/>
</dbReference>
<gene>
    <name evidence="8" type="primary">wprA</name>
    <name evidence="8" type="ORF">C8035_v005220</name>
</gene>
<dbReference type="PROSITE" id="PS50088">
    <property type="entry name" value="ANK_REPEAT"/>
    <property type="match status" value="1"/>
</dbReference>
<dbReference type="InterPro" id="IPR036852">
    <property type="entry name" value="Peptidase_S8/S53_dom_sf"/>
</dbReference>
<evidence type="ECO:0000256" key="2">
    <source>
        <dbReference type="ARBA" id="ARBA00022670"/>
    </source>
</evidence>
<feature type="region of interest" description="Disordered" evidence="6">
    <location>
        <begin position="183"/>
        <end position="207"/>
    </location>
</feature>
<protein>
    <submittedName>
        <fullName evidence="8">Cell wall-associated protease</fullName>
    </submittedName>
</protein>
<evidence type="ECO:0000256" key="6">
    <source>
        <dbReference type="SAM" id="MobiDB-lite"/>
    </source>
</evidence>
<keyword evidence="3" id="KW-0378">Hydrolase</keyword>
<dbReference type="InterPro" id="IPR036770">
    <property type="entry name" value="Ankyrin_rpt-contain_sf"/>
</dbReference>
<keyword evidence="4" id="KW-0720">Serine protease</keyword>
<dbReference type="Proteomes" id="UP000295083">
    <property type="component" value="Unassembled WGS sequence"/>
</dbReference>
<dbReference type="EMBL" id="QAPG01000108">
    <property type="protein sequence ID" value="TDZ31127.1"/>
    <property type="molecule type" value="Genomic_DNA"/>
</dbReference>
<evidence type="ECO:0000256" key="1">
    <source>
        <dbReference type="ARBA" id="ARBA00011073"/>
    </source>
</evidence>
<dbReference type="PANTHER" id="PTHR43806">
    <property type="entry name" value="PEPTIDASE S8"/>
    <property type="match status" value="1"/>
</dbReference>
<dbReference type="InterPro" id="IPR015500">
    <property type="entry name" value="Peptidase_S8_subtilisin-rel"/>
</dbReference>
<keyword evidence="5" id="KW-0040">ANK repeat</keyword>
<comment type="similarity">
    <text evidence="1">Belongs to the peptidase S8 family.</text>
</comment>
<dbReference type="SUPFAM" id="SSF52743">
    <property type="entry name" value="Subtilisin-like"/>
    <property type="match status" value="1"/>
</dbReference>
<evidence type="ECO:0000256" key="5">
    <source>
        <dbReference type="PROSITE-ProRule" id="PRU00023"/>
    </source>
</evidence>
<keyword evidence="9" id="KW-1185">Reference proteome</keyword>
<feature type="region of interest" description="Disordered" evidence="6">
    <location>
        <begin position="612"/>
        <end position="639"/>
    </location>
</feature>
<proteinExistence type="inferred from homology"/>
<evidence type="ECO:0000313" key="9">
    <source>
        <dbReference type="Proteomes" id="UP000295083"/>
    </source>
</evidence>
<feature type="compositionally biased region" description="Polar residues" evidence="6">
    <location>
        <begin position="716"/>
        <end position="742"/>
    </location>
</feature>
<dbReference type="InterPro" id="IPR002110">
    <property type="entry name" value="Ankyrin_rpt"/>
</dbReference>
<evidence type="ECO:0000256" key="3">
    <source>
        <dbReference type="ARBA" id="ARBA00022801"/>
    </source>
</evidence>
<dbReference type="PANTHER" id="PTHR43806:SF58">
    <property type="entry name" value="ALKALINE PROTEASE 1-RELATED"/>
    <property type="match status" value="1"/>
</dbReference>
<sequence length="1061" mass="118391">MLPGSNHIAREHDDPDDPDSDDDFQISYVNPEEDSDHDEGETAPKEACIRRFVEDLMTNDTDGIRTMLKNDFGQILDKYPDLPCQSELDGRTVLHRIVDDFPRMAGKKDSNKNLNLKQTIIFAVMTITSRHPELLAKPANNGITPLYRVIVSCCAKGDEDPMRSHLMRQMIFKCKRVKTDAAASTAGDARMDDGTGGQDSIRSEDKTPHPLTEALKVKCTSVIDNMNRSENVLHLAMRHHWVFASQMKALVRLASNASEETIVEKDGNGFSPLHYAVNYEWSSQEQLTIVKHLIQNGESAALIERRQGVLDLTTKDGLSAYRYHMLTRERAQKQPSQHPNNTAAWKAPGIRRAMTGGLKDVENAAVQREQMPDSRDEREEWSEELQILLKVECLRTRKHEVANRLLYGDNLQDIQTWFDYQGAAKEVDEQAFQSTFENVTFESVLKYVAFPPVRIRKTKSRNSSRRPVVRRGRSDMEFFFNWLREKKGVKRILKVIVEDSVDEPHSDEAIEKALNGFGVLSLDWSKPDLDPEALYKASPGLTDVVLHWTGNNAILRAWGEPKGLRRLLQLRKIEILVDQTKTLESRERLNTNLRDLGARLKEQCPDYLKEWAQKNGNPKTKDTPATGSSKAAVTMGPPPRPYAAVEDPTLLYHPVECHYDLDAYFPRWSDSSIPPSGHNGDRNNILTPPHIWLGAVDDFAERISNVWERIIRDSRSASQATNADSAQTTPANTSAPRGNALSNTRAPEDVIVALIDDGVDTMAEQLSGRMLPGRTFGFEGDRNLPWYASETGHGTVMATMISRVCPMAKIYPIRLNMGAKLTAGAGAMINVDSAAQAIRAAVDRKATIISISWTVGIPKSDTLGNAIQYALDNDVLLFCSSRDSGHGTGIDYYPAGFRRDAVIKIGAAEPSGSPYDWAGPIENLDFIFPGVEVVQRHTFRGPTAGASKEIREMEPKTGSSVATALGAGLAALVIYCARINQMYAEGEKLSDADVAKLRRSAFMIQAIRNFGMSTSDVTKNKFVEVWRKLDDRTQRLAQVRADSNEARKIVAQLARDLIPVV</sequence>
<dbReference type="AlphaFoldDB" id="A0A4R8PYT6"/>
<feature type="compositionally biased region" description="Polar residues" evidence="6">
    <location>
        <begin position="614"/>
        <end position="631"/>
    </location>
</feature>
<organism evidence="8 9">
    <name type="scientific">Colletotrichum spinosum</name>
    <dbReference type="NCBI Taxonomy" id="1347390"/>
    <lineage>
        <taxon>Eukaryota</taxon>
        <taxon>Fungi</taxon>
        <taxon>Dikarya</taxon>
        <taxon>Ascomycota</taxon>
        <taxon>Pezizomycotina</taxon>
        <taxon>Sordariomycetes</taxon>
        <taxon>Hypocreomycetidae</taxon>
        <taxon>Glomerellales</taxon>
        <taxon>Glomerellaceae</taxon>
        <taxon>Colletotrichum</taxon>
        <taxon>Colletotrichum orbiculare species complex</taxon>
    </lineage>
</organism>
<dbReference type="Gene3D" id="3.40.50.200">
    <property type="entry name" value="Peptidase S8/S53 domain"/>
    <property type="match status" value="1"/>
</dbReference>
<reference evidence="8 9" key="1">
    <citation type="submission" date="2018-11" db="EMBL/GenBank/DDBJ databases">
        <title>Genome sequence and assembly of Colletotrichum spinosum.</title>
        <authorList>
            <person name="Gan P."/>
            <person name="Shirasu K."/>
        </authorList>
    </citation>
    <scope>NUCLEOTIDE SEQUENCE [LARGE SCALE GENOMIC DNA]</scope>
    <source>
        <strain evidence="8 9">CBS 515.97</strain>
    </source>
</reference>
<feature type="domain" description="Peptidase S8/S53" evidence="7">
    <location>
        <begin position="749"/>
        <end position="974"/>
    </location>
</feature>
<feature type="repeat" description="ANK" evidence="5">
    <location>
        <begin position="268"/>
        <end position="305"/>
    </location>
</feature>
<dbReference type="InterPro" id="IPR050131">
    <property type="entry name" value="Peptidase_S8_subtilisin-like"/>
</dbReference>
<accession>A0A4R8PYT6</accession>
<feature type="region of interest" description="Disordered" evidence="6">
    <location>
        <begin position="1"/>
        <end position="44"/>
    </location>
</feature>
<evidence type="ECO:0000259" key="7">
    <source>
        <dbReference type="Pfam" id="PF00082"/>
    </source>
</evidence>
<dbReference type="PRINTS" id="PR00723">
    <property type="entry name" value="SUBTILISIN"/>
</dbReference>
<feature type="region of interest" description="Disordered" evidence="6">
    <location>
        <begin position="714"/>
        <end position="742"/>
    </location>
</feature>